<dbReference type="InterPro" id="IPR000477">
    <property type="entry name" value="RT_dom"/>
</dbReference>
<dbReference type="PANTHER" id="PTHR47027:SF20">
    <property type="entry name" value="REVERSE TRANSCRIPTASE-LIKE PROTEIN WITH RNA-DIRECTED DNA POLYMERASE DOMAIN"/>
    <property type="match status" value="1"/>
</dbReference>
<dbReference type="SUPFAM" id="SSF56672">
    <property type="entry name" value="DNA/RNA polymerases"/>
    <property type="match status" value="1"/>
</dbReference>
<dbReference type="Pfam" id="PF00078">
    <property type="entry name" value="RVT_1"/>
    <property type="match status" value="1"/>
</dbReference>
<proteinExistence type="predicted"/>
<gene>
    <name evidence="2" type="ORF">ACH5RR_012605</name>
</gene>
<evidence type="ECO:0000313" key="3">
    <source>
        <dbReference type="Proteomes" id="UP001630127"/>
    </source>
</evidence>
<dbReference type="Proteomes" id="UP001630127">
    <property type="component" value="Unassembled WGS sequence"/>
</dbReference>
<evidence type="ECO:0000259" key="1">
    <source>
        <dbReference type="PROSITE" id="PS50878"/>
    </source>
</evidence>
<reference evidence="2 3" key="1">
    <citation type="submission" date="2024-11" db="EMBL/GenBank/DDBJ databases">
        <title>A near-complete genome assembly of Cinchona calisaya.</title>
        <authorList>
            <person name="Lian D.C."/>
            <person name="Zhao X.W."/>
            <person name="Wei L."/>
        </authorList>
    </citation>
    <scope>NUCLEOTIDE SEQUENCE [LARGE SCALE GENOMIC DNA]</scope>
    <source>
        <tissue evidence="2">Nenye</tissue>
    </source>
</reference>
<dbReference type="AlphaFoldDB" id="A0ABD3A8A6"/>
<dbReference type="Gene3D" id="3.30.70.270">
    <property type="match status" value="1"/>
</dbReference>
<dbReference type="InterPro" id="IPR043128">
    <property type="entry name" value="Rev_trsase/Diguanyl_cyclase"/>
</dbReference>
<dbReference type="EMBL" id="JBJUIK010000005">
    <property type="protein sequence ID" value="KAL3527949.1"/>
    <property type="molecule type" value="Genomic_DNA"/>
</dbReference>
<keyword evidence="3" id="KW-1185">Reference proteome</keyword>
<name>A0ABD3A8A6_9GENT</name>
<dbReference type="PROSITE" id="PS50878">
    <property type="entry name" value="RT_POL"/>
    <property type="match status" value="1"/>
</dbReference>
<protein>
    <recommendedName>
        <fullName evidence="1">Reverse transcriptase domain-containing protein</fullName>
    </recommendedName>
</protein>
<organism evidence="2 3">
    <name type="scientific">Cinchona calisaya</name>
    <dbReference type="NCBI Taxonomy" id="153742"/>
    <lineage>
        <taxon>Eukaryota</taxon>
        <taxon>Viridiplantae</taxon>
        <taxon>Streptophyta</taxon>
        <taxon>Embryophyta</taxon>
        <taxon>Tracheophyta</taxon>
        <taxon>Spermatophyta</taxon>
        <taxon>Magnoliopsida</taxon>
        <taxon>eudicotyledons</taxon>
        <taxon>Gunneridae</taxon>
        <taxon>Pentapetalae</taxon>
        <taxon>asterids</taxon>
        <taxon>lamiids</taxon>
        <taxon>Gentianales</taxon>
        <taxon>Rubiaceae</taxon>
        <taxon>Cinchonoideae</taxon>
        <taxon>Cinchoneae</taxon>
        <taxon>Cinchona</taxon>
    </lineage>
</organism>
<sequence>MKFIDLEKAHDRVPREVMWRVLEKRGVRVAYIESIKEMYKDVVTSVRTPEGLTREFPINIGLHQGSALNPYLFVLVIDELTRHIQEEIPWCMLFVDDIVLVDETEGGVNAKHEIWKETLEAKGFKISRSKIEYMEF</sequence>
<dbReference type="InterPro" id="IPR043502">
    <property type="entry name" value="DNA/RNA_pol_sf"/>
</dbReference>
<accession>A0ABD3A8A6</accession>
<dbReference type="PANTHER" id="PTHR47027">
    <property type="entry name" value="REVERSE TRANSCRIPTASE DOMAIN-CONTAINING PROTEIN"/>
    <property type="match status" value="1"/>
</dbReference>
<feature type="domain" description="Reverse transcriptase" evidence="1">
    <location>
        <begin position="1"/>
        <end position="136"/>
    </location>
</feature>
<comment type="caution">
    <text evidence="2">The sequence shown here is derived from an EMBL/GenBank/DDBJ whole genome shotgun (WGS) entry which is preliminary data.</text>
</comment>
<evidence type="ECO:0000313" key="2">
    <source>
        <dbReference type="EMBL" id="KAL3527949.1"/>
    </source>
</evidence>